<dbReference type="SUPFAM" id="SSF51161">
    <property type="entry name" value="Trimeric LpxA-like enzymes"/>
    <property type="match status" value="1"/>
</dbReference>
<dbReference type="Pfam" id="PF00132">
    <property type="entry name" value="Hexapep"/>
    <property type="match status" value="1"/>
</dbReference>
<dbReference type="InterPro" id="IPR011004">
    <property type="entry name" value="Trimer_LpxA-like_sf"/>
</dbReference>
<dbReference type="AlphaFoldDB" id="A0A5M4B1Z6"/>
<dbReference type="PANTHER" id="PTHR23416">
    <property type="entry name" value="SIALIC ACID SYNTHASE-RELATED"/>
    <property type="match status" value="1"/>
</dbReference>
<keyword evidence="1 4" id="KW-0808">Transferase</keyword>
<evidence type="ECO:0000313" key="5">
    <source>
        <dbReference type="Proteomes" id="UP000391834"/>
    </source>
</evidence>
<dbReference type="InterPro" id="IPR001451">
    <property type="entry name" value="Hexapep"/>
</dbReference>
<evidence type="ECO:0000256" key="2">
    <source>
        <dbReference type="ARBA" id="ARBA00022737"/>
    </source>
</evidence>
<accession>A0A5M4B1Z6</accession>
<dbReference type="InterPro" id="IPR018357">
    <property type="entry name" value="Hexapep_transf_CS"/>
</dbReference>
<dbReference type="PANTHER" id="PTHR23416:SF78">
    <property type="entry name" value="LIPOPOLYSACCHARIDE BIOSYNTHESIS O-ACETYL TRANSFERASE WBBJ-RELATED"/>
    <property type="match status" value="1"/>
</dbReference>
<evidence type="ECO:0000313" key="4">
    <source>
        <dbReference type="EMBL" id="GET33961.1"/>
    </source>
</evidence>
<reference evidence="4 5" key="1">
    <citation type="submission" date="2019-10" db="EMBL/GenBank/DDBJ databases">
        <title>Prolixibacter strains distinguished by the presence of nitrate reductase genes were adept at nitrate-dependent anaerobic corrosion of metallic iron and carbon steel.</title>
        <authorList>
            <person name="Iino T."/>
            <person name="Shono N."/>
            <person name="Ito K."/>
            <person name="Nakamura R."/>
            <person name="Sueoka K."/>
            <person name="Harayama S."/>
            <person name="Ohkuma M."/>
        </authorList>
    </citation>
    <scope>NUCLEOTIDE SEQUENCE [LARGE SCALE GENOMIC DNA]</scope>
    <source>
        <strain evidence="4 5">JCM 13498</strain>
    </source>
</reference>
<gene>
    <name evidence="4" type="ORF">PbJCM13498_28240</name>
</gene>
<dbReference type="Proteomes" id="UP000391834">
    <property type="component" value="Unassembled WGS sequence"/>
</dbReference>
<sequence length="196" mass="21215">MIGINKLRHIRMSTECTLWSLIFYIKAKYLWNIKLGKACRCCGNAILKKAPDSSIKIGNHCRFTSIANSFNLIGINRPCIIATHVSQSNLEIGDYSGFSGTVIGAFMSIKIGKNVKCGANTLITDSDWHLQDPRSGKCRPVKIGDNVWLGEGVKVLKGVTIGENSVIGAGSIVTKDIPENVIAAGNPAKVISRIEN</sequence>
<keyword evidence="3" id="KW-0012">Acyltransferase</keyword>
<dbReference type="RefSeq" id="WP_025863832.1">
    <property type="nucleotide sequence ID" value="NZ_BLAX01000001.1"/>
</dbReference>
<name>A0A5M4B1Z6_9BACT</name>
<dbReference type="PROSITE" id="PS00101">
    <property type="entry name" value="HEXAPEP_TRANSFERASES"/>
    <property type="match status" value="1"/>
</dbReference>
<evidence type="ECO:0000256" key="3">
    <source>
        <dbReference type="ARBA" id="ARBA00023315"/>
    </source>
</evidence>
<evidence type="ECO:0000256" key="1">
    <source>
        <dbReference type="ARBA" id="ARBA00022679"/>
    </source>
</evidence>
<dbReference type="InterPro" id="IPR051159">
    <property type="entry name" value="Hexapeptide_acetyltransf"/>
</dbReference>
<proteinExistence type="predicted"/>
<keyword evidence="2" id="KW-0677">Repeat</keyword>
<keyword evidence="5" id="KW-1185">Reference proteome</keyword>
<comment type="caution">
    <text evidence="4">The sequence shown here is derived from an EMBL/GenBank/DDBJ whole genome shotgun (WGS) entry which is preliminary data.</text>
</comment>
<dbReference type="GO" id="GO:0016746">
    <property type="term" value="F:acyltransferase activity"/>
    <property type="evidence" value="ECO:0007669"/>
    <property type="project" value="UniProtKB-KW"/>
</dbReference>
<dbReference type="EMBL" id="BLAX01000001">
    <property type="protein sequence ID" value="GET33961.1"/>
    <property type="molecule type" value="Genomic_DNA"/>
</dbReference>
<organism evidence="4 5">
    <name type="scientific">Prolixibacter bellariivorans</name>
    <dbReference type="NCBI Taxonomy" id="314319"/>
    <lineage>
        <taxon>Bacteria</taxon>
        <taxon>Pseudomonadati</taxon>
        <taxon>Bacteroidota</taxon>
        <taxon>Bacteroidia</taxon>
        <taxon>Marinilabiliales</taxon>
        <taxon>Prolixibacteraceae</taxon>
        <taxon>Prolixibacter</taxon>
    </lineage>
</organism>
<protein>
    <submittedName>
        <fullName evidence="4">Hexapeptide transferase</fullName>
    </submittedName>
</protein>
<dbReference type="Gene3D" id="2.160.10.10">
    <property type="entry name" value="Hexapeptide repeat proteins"/>
    <property type="match status" value="1"/>
</dbReference>